<comment type="catalytic activity">
    <reaction evidence="10 11">
        <text>tRNA(Arg) + L-arginine + ATP = L-arginyl-tRNA(Arg) + AMP + diphosphate</text>
        <dbReference type="Rhea" id="RHEA:20301"/>
        <dbReference type="Rhea" id="RHEA-COMP:9658"/>
        <dbReference type="Rhea" id="RHEA-COMP:9673"/>
        <dbReference type="ChEBI" id="CHEBI:30616"/>
        <dbReference type="ChEBI" id="CHEBI:32682"/>
        <dbReference type="ChEBI" id="CHEBI:33019"/>
        <dbReference type="ChEBI" id="CHEBI:78442"/>
        <dbReference type="ChEBI" id="CHEBI:78513"/>
        <dbReference type="ChEBI" id="CHEBI:456215"/>
        <dbReference type="EC" id="6.1.1.19"/>
    </reaction>
</comment>
<reference evidence="15" key="1">
    <citation type="submission" date="2022-10" db="EMBL/GenBank/DDBJ databases">
        <title>The complete genomes of actinobacterial strains from the NBC collection.</title>
        <authorList>
            <person name="Joergensen T.S."/>
            <person name="Alvarez Arevalo M."/>
            <person name="Sterndorff E.B."/>
            <person name="Faurdal D."/>
            <person name="Vuksanovic O."/>
            <person name="Mourched A.-S."/>
            <person name="Charusanti P."/>
            <person name="Shaw S."/>
            <person name="Blin K."/>
            <person name="Weber T."/>
        </authorList>
    </citation>
    <scope>NUCLEOTIDE SEQUENCE</scope>
    <source>
        <strain evidence="15">NBC 00180</strain>
    </source>
</reference>
<dbReference type="CDD" id="cd07956">
    <property type="entry name" value="Anticodon_Ia_Arg"/>
    <property type="match status" value="1"/>
</dbReference>
<keyword evidence="5 11" id="KW-0436">Ligase</keyword>
<evidence type="ECO:0000256" key="5">
    <source>
        <dbReference type="ARBA" id="ARBA00022598"/>
    </source>
</evidence>
<dbReference type="SMART" id="SM01016">
    <property type="entry name" value="Arg_tRNA_synt_N"/>
    <property type="match status" value="1"/>
</dbReference>
<evidence type="ECO:0000256" key="6">
    <source>
        <dbReference type="ARBA" id="ARBA00022741"/>
    </source>
</evidence>
<protein>
    <recommendedName>
        <fullName evidence="11">Arginine--tRNA ligase</fullName>
        <ecNumber evidence="11">6.1.1.19</ecNumber>
    </recommendedName>
    <alternativeName>
        <fullName evidence="11">Arginyl-tRNA synthetase</fullName>
        <shortName evidence="11">ArgRS</shortName>
    </alternativeName>
</protein>
<dbReference type="InterPro" id="IPR035684">
    <property type="entry name" value="ArgRS_core"/>
</dbReference>
<dbReference type="Pfam" id="PF00750">
    <property type="entry name" value="tRNA-synt_1d"/>
    <property type="match status" value="1"/>
</dbReference>
<evidence type="ECO:0000256" key="3">
    <source>
        <dbReference type="ARBA" id="ARBA00011245"/>
    </source>
</evidence>
<dbReference type="FunFam" id="3.40.50.620:FF:000030">
    <property type="entry name" value="Arginine--tRNA ligase"/>
    <property type="match status" value="1"/>
</dbReference>
<organism evidence="15">
    <name type="scientific">Streptomyces sp. NBC_00180</name>
    <dbReference type="NCBI Taxonomy" id="2903632"/>
    <lineage>
        <taxon>Bacteria</taxon>
        <taxon>Bacillati</taxon>
        <taxon>Actinomycetota</taxon>
        <taxon>Actinomycetes</taxon>
        <taxon>Kitasatosporales</taxon>
        <taxon>Streptomycetaceae</taxon>
        <taxon>Streptomyces</taxon>
    </lineage>
</organism>
<dbReference type="InterPro" id="IPR005148">
    <property type="entry name" value="Arg-tRNA-synth_N"/>
</dbReference>
<keyword evidence="7 11" id="KW-0067">ATP-binding</keyword>
<dbReference type="Gene3D" id="3.30.1360.70">
    <property type="entry name" value="Arginyl tRNA synthetase N-terminal domain"/>
    <property type="match status" value="1"/>
</dbReference>
<dbReference type="PANTHER" id="PTHR11956">
    <property type="entry name" value="ARGINYL-TRNA SYNTHETASE"/>
    <property type="match status" value="1"/>
</dbReference>
<evidence type="ECO:0000259" key="13">
    <source>
        <dbReference type="SMART" id="SM00836"/>
    </source>
</evidence>
<dbReference type="PANTHER" id="PTHR11956:SF5">
    <property type="entry name" value="ARGININE--TRNA LIGASE, CYTOPLASMIC"/>
    <property type="match status" value="1"/>
</dbReference>
<evidence type="ECO:0000256" key="1">
    <source>
        <dbReference type="ARBA" id="ARBA00004496"/>
    </source>
</evidence>
<dbReference type="GO" id="GO:0006420">
    <property type="term" value="P:arginyl-tRNA aminoacylation"/>
    <property type="evidence" value="ECO:0007669"/>
    <property type="project" value="UniProtKB-UniRule"/>
</dbReference>
<dbReference type="PRINTS" id="PR01038">
    <property type="entry name" value="TRNASYNTHARG"/>
</dbReference>
<dbReference type="InterPro" id="IPR008909">
    <property type="entry name" value="DALR_anticod-bd"/>
</dbReference>
<feature type="short sequence motif" description="'HIGH' region" evidence="11">
    <location>
        <begin position="126"/>
        <end position="136"/>
    </location>
</feature>
<keyword evidence="6 11" id="KW-0547">Nucleotide-binding</keyword>
<evidence type="ECO:0000256" key="4">
    <source>
        <dbReference type="ARBA" id="ARBA00022490"/>
    </source>
</evidence>
<evidence type="ECO:0000259" key="14">
    <source>
        <dbReference type="SMART" id="SM01016"/>
    </source>
</evidence>
<gene>
    <name evidence="11 15" type="primary">argS</name>
    <name evidence="15" type="ORF">OG477_16730</name>
</gene>
<evidence type="ECO:0000256" key="2">
    <source>
        <dbReference type="ARBA" id="ARBA00005594"/>
    </source>
</evidence>
<evidence type="ECO:0000256" key="10">
    <source>
        <dbReference type="ARBA" id="ARBA00049339"/>
    </source>
</evidence>
<evidence type="ECO:0000256" key="7">
    <source>
        <dbReference type="ARBA" id="ARBA00022840"/>
    </source>
</evidence>
<dbReference type="InterPro" id="IPR009080">
    <property type="entry name" value="tRNAsynth_Ia_anticodon-bd"/>
</dbReference>
<dbReference type="InterPro" id="IPR001278">
    <property type="entry name" value="Arg-tRNA-ligase"/>
</dbReference>
<dbReference type="Gene3D" id="3.40.50.620">
    <property type="entry name" value="HUPs"/>
    <property type="match status" value="1"/>
</dbReference>
<comment type="subunit">
    <text evidence="3 11">Monomer.</text>
</comment>
<sequence length="586" mass="64457">MASVTPLSASVEQQLTSALSATLPEATDVDPLLRRSDRADFQANGILALAKKAKANPRELATQVVGNITTGDVVKDVEVSGPGFLNITVSDKAITENLAARYADSERLGVPRKDTPGITVVDYAQPNVAKEMHVGHLRSAVIGAALRGMLDFTGEKTIGRHHIGDWGTQFGMLIQYLFENPGELAPAADVDGEQAMSNLNRVYKASRAVFDSDEEFKERARKRVVALQSGDKETLELWQQFVDESKVYFYSVFEKLDMEIRDDEIVGESAYNEGMPETARLLEEMGVAVRSEGALVVFFDEIRGKDDQPVPLIVQKADGGFGYAASDLTAIRNRVADLHATSLLYVVDVRQSLHFKMVFETARRAGWLSDGVTAHNMGYGTVLGADGKPFKTREGETVRLEDLLDEAVQRAAEVVREKAQDLTEDEIQERAAQVGIGAVKYADLSTSPNRDYKFDLDQMVSLNGDTSVYLQYAYARIQSILRKAGETRPAAHPELELHAAERALGLHLDAFGDTVFEAAAEYAPHKLAAYLYQLASLFTSFYDKCPVIKPEPPKDVAENRLLLCDVTARTLHQGMALLGIRTPERL</sequence>
<dbReference type="SUPFAM" id="SSF55190">
    <property type="entry name" value="Arginyl-tRNA synthetase (ArgRS), N-terminal 'additional' domain"/>
    <property type="match status" value="1"/>
</dbReference>
<dbReference type="AlphaFoldDB" id="A0AAU1HW88"/>
<dbReference type="Gene3D" id="1.10.730.10">
    <property type="entry name" value="Isoleucyl-tRNA Synthetase, Domain 1"/>
    <property type="match status" value="1"/>
</dbReference>
<dbReference type="NCBIfam" id="TIGR00456">
    <property type="entry name" value="argS"/>
    <property type="match status" value="1"/>
</dbReference>
<evidence type="ECO:0000256" key="8">
    <source>
        <dbReference type="ARBA" id="ARBA00022917"/>
    </source>
</evidence>
<dbReference type="GO" id="GO:0005524">
    <property type="term" value="F:ATP binding"/>
    <property type="evidence" value="ECO:0007669"/>
    <property type="project" value="UniProtKB-UniRule"/>
</dbReference>
<proteinExistence type="inferred from homology"/>
<dbReference type="Pfam" id="PF03485">
    <property type="entry name" value="Arg_tRNA_synt_N"/>
    <property type="match status" value="1"/>
</dbReference>
<keyword evidence="8 11" id="KW-0648">Protein biosynthesis</keyword>
<dbReference type="SUPFAM" id="SSF52374">
    <property type="entry name" value="Nucleotidylyl transferase"/>
    <property type="match status" value="1"/>
</dbReference>
<dbReference type="EC" id="6.1.1.19" evidence="11"/>
<name>A0AAU1HW88_9ACTN</name>
<comment type="subcellular location">
    <subcellularLocation>
        <location evidence="1 11">Cytoplasm</location>
    </subcellularLocation>
</comment>
<dbReference type="CDD" id="cd00671">
    <property type="entry name" value="ArgRS_core"/>
    <property type="match status" value="1"/>
</dbReference>
<dbReference type="InterPro" id="IPR036695">
    <property type="entry name" value="Arg-tRNA-synth_N_sf"/>
</dbReference>
<dbReference type="FunFam" id="1.10.730.10:FF:000008">
    <property type="entry name" value="Arginine--tRNA ligase"/>
    <property type="match status" value="1"/>
</dbReference>
<dbReference type="GO" id="GO:0004814">
    <property type="term" value="F:arginine-tRNA ligase activity"/>
    <property type="evidence" value="ECO:0007669"/>
    <property type="project" value="UniProtKB-UniRule"/>
</dbReference>
<dbReference type="EMBL" id="CP108140">
    <property type="protein sequence ID" value="WTP86919.1"/>
    <property type="molecule type" value="Genomic_DNA"/>
</dbReference>
<keyword evidence="4 11" id="KW-0963">Cytoplasm</keyword>
<dbReference type="InterPro" id="IPR001412">
    <property type="entry name" value="aa-tRNA-synth_I_CS"/>
</dbReference>
<dbReference type="SUPFAM" id="SSF47323">
    <property type="entry name" value="Anticodon-binding domain of a subclass of class I aminoacyl-tRNA synthetases"/>
    <property type="match status" value="1"/>
</dbReference>
<dbReference type="Pfam" id="PF05746">
    <property type="entry name" value="DALR_1"/>
    <property type="match status" value="1"/>
</dbReference>
<evidence type="ECO:0000256" key="9">
    <source>
        <dbReference type="ARBA" id="ARBA00023146"/>
    </source>
</evidence>
<dbReference type="InterPro" id="IPR014729">
    <property type="entry name" value="Rossmann-like_a/b/a_fold"/>
</dbReference>
<dbReference type="PROSITE" id="PS00178">
    <property type="entry name" value="AA_TRNA_LIGASE_I"/>
    <property type="match status" value="1"/>
</dbReference>
<dbReference type="HAMAP" id="MF_00123">
    <property type="entry name" value="Arg_tRNA_synth"/>
    <property type="match status" value="1"/>
</dbReference>
<feature type="domain" description="Arginyl tRNA synthetase N-terminal" evidence="14">
    <location>
        <begin position="9"/>
        <end position="89"/>
    </location>
</feature>
<evidence type="ECO:0000256" key="12">
    <source>
        <dbReference type="RuleBase" id="RU363038"/>
    </source>
</evidence>
<keyword evidence="9 11" id="KW-0030">Aminoacyl-tRNA synthetase</keyword>
<dbReference type="SMART" id="SM00836">
    <property type="entry name" value="DALR_1"/>
    <property type="match status" value="1"/>
</dbReference>
<feature type="domain" description="DALR anticodon binding" evidence="13">
    <location>
        <begin position="470"/>
        <end position="586"/>
    </location>
</feature>
<evidence type="ECO:0000256" key="11">
    <source>
        <dbReference type="HAMAP-Rule" id="MF_00123"/>
    </source>
</evidence>
<evidence type="ECO:0000313" key="15">
    <source>
        <dbReference type="EMBL" id="WTP86919.1"/>
    </source>
</evidence>
<accession>A0AAU1HW88</accession>
<dbReference type="GO" id="GO:0005737">
    <property type="term" value="C:cytoplasm"/>
    <property type="evidence" value="ECO:0007669"/>
    <property type="project" value="UniProtKB-SubCell"/>
</dbReference>
<comment type="similarity">
    <text evidence="2 11 12">Belongs to the class-I aminoacyl-tRNA synthetase family.</text>
</comment>